<reference evidence="3 4" key="1">
    <citation type="submission" date="2019-08" db="EMBL/GenBank/DDBJ databases">
        <authorList>
            <person name="Alioto T."/>
            <person name="Alioto T."/>
            <person name="Gomez Garrido J."/>
        </authorList>
    </citation>
    <scope>NUCLEOTIDE SEQUENCE [LARGE SCALE GENOMIC DNA]</scope>
</reference>
<evidence type="ECO:0000313" key="4">
    <source>
        <dbReference type="Proteomes" id="UP000325440"/>
    </source>
</evidence>
<protein>
    <submittedName>
        <fullName evidence="3">Uncharacterized protein</fullName>
    </submittedName>
</protein>
<evidence type="ECO:0000256" key="1">
    <source>
        <dbReference type="SAM" id="MobiDB-lite"/>
    </source>
</evidence>
<accession>A0A5E4MLD7</accession>
<keyword evidence="2" id="KW-0472">Membrane</keyword>
<evidence type="ECO:0000256" key="2">
    <source>
        <dbReference type="SAM" id="Phobius"/>
    </source>
</evidence>
<keyword evidence="4" id="KW-1185">Reference proteome</keyword>
<name>A0A5E4MLD7_9HEMI</name>
<keyword evidence="2" id="KW-1133">Transmembrane helix</keyword>
<evidence type="ECO:0000313" key="3">
    <source>
        <dbReference type="EMBL" id="VVC33039.1"/>
    </source>
</evidence>
<feature type="compositionally biased region" description="Polar residues" evidence="1">
    <location>
        <begin position="51"/>
        <end position="65"/>
    </location>
</feature>
<gene>
    <name evidence="3" type="ORF">CINCED_3A025825</name>
</gene>
<dbReference type="Proteomes" id="UP000325440">
    <property type="component" value="Unassembled WGS sequence"/>
</dbReference>
<proteinExistence type="predicted"/>
<feature type="transmembrane region" description="Helical" evidence="2">
    <location>
        <begin position="229"/>
        <end position="250"/>
    </location>
</feature>
<sequence length="319" mass="36292">MSACYPRIIVLRNKSNGQNDLTEIHAQSRAVVSVVSPVRMNCPRSLPRPRFQTSRTSPRCPSVSSKSTIERVLSGLHKLQTPNRIVCRDGHGHSQNPTARTFCSPNRLSPVNSFGDKPRGDATILKQSPFRRSIDYVSLRDRRSGDTRGWRCDSRRARVDRPAESANKISGTPFVRSPRAVTGFDRIRRYAISAALYAIPRQRIACRRFRDSVTHAAKHARRYHRYRRLLYRGAIIIIIIVAAIVTRRLLIVRGKKRRGDSLLTRFPCTYYARVSPPETLRADLLLPRGRMPAVFFSTFASHKFPLRSSLNDLSVFLSV</sequence>
<keyword evidence="2" id="KW-0812">Transmembrane</keyword>
<organism evidence="3 4">
    <name type="scientific">Cinara cedri</name>
    <dbReference type="NCBI Taxonomy" id="506608"/>
    <lineage>
        <taxon>Eukaryota</taxon>
        <taxon>Metazoa</taxon>
        <taxon>Ecdysozoa</taxon>
        <taxon>Arthropoda</taxon>
        <taxon>Hexapoda</taxon>
        <taxon>Insecta</taxon>
        <taxon>Pterygota</taxon>
        <taxon>Neoptera</taxon>
        <taxon>Paraneoptera</taxon>
        <taxon>Hemiptera</taxon>
        <taxon>Sternorrhyncha</taxon>
        <taxon>Aphidomorpha</taxon>
        <taxon>Aphidoidea</taxon>
        <taxon>Aphididae</taxon>
        <taxon>Lachninae</taxon>
        <taxon>Cinara</taxon>
    </lineage>
</organism>
<feature type="region of interest" description="Disordered" evidence="1">
    <location>
        <begin position="45"/>
        <end position="65"/>
    </location>
</feature>
<dbReference type="AlphaFoldDB" id="A0A5E4MLD7"/>
<dbReference type="EMBL" id="CABPRJ010000962">
    <property type="protein sequence ID" value="VVC33039.1"/>
    <property type="molecule type" value="Genomic_DNA"/>
</dbReference>